<dbReference type="GO" id="GO:0005096">
    <property type="term" value="F:GTPase activator activity"/>
    <property type="evidence" value="ECO:0007669"/>
    <property type="project" value="TreeGrafter"/>
</dbReference>
<keyword evidence="2" id="KW-1133">Transmembrane helix</keyword>
<name>A0A1B0DHT0_PHLPP</name>
<dbReference type="VEuPathDB" id="VectorBase:PPAPM1_006956"/>
<dbReference type="GO" id="GO:0031201">
    <property type="term" value="C:SNARE complex"/>
    <property type="evidence" value="ECO:0007669"/>
    <property type="project" value="TreeGrafter"/>
</dbReference>
<dbReference type="GO" id="GO:0019905">
    <property type="term" value="F:syntaxin binding"/>
    <property type="evidence" value="ECO:0007669"/>
    <property type="project" value="TreeGrafter"/>
</dbReference>
<dbReference type="GO" id="GO:0006893">
    <property type="term" value="P:Golgi to plasma membrane transport"/>
    <property type="evidence" value="ECO:0007669"/>
    <property type="project" value="TreeGrafter"/>
</dbReference>
<evidence type="ECO:0000256" key="2">
    <source>
        <dbReference type="SAM" id="Phobius"/>
    </source>
</evidence>
<dbReference type="GO" id="GO:0045159">
    <property type="term" value="F:myosin II binding"/>
    <property type="evidence" value="ECO:0007669"/>
    <property type="project" value="TreeGrafter"/>
</dbReference>
<dbReference type="EMBL" id="AJVK01015410">
    <property type="status" value="NOT_ANNOTATED_CDS"/>
    <property type="molecule type" value="Genomic_DNA"/>
</dbReference>
<dbReference type="PANTHER" id="PTHR10241:SF25">
    <property type="entry name" value="TOMOSYN, ISOFORM C"/>
    <property type="match status" value="1"/>
</dbReference>
<keyword evidence="4" id="KW-1185">Reference proteome</keyword>
<reference evidence="3" key="1">
    <citation type="submission" date="2022-08" db="UniProtKB">
        <authorList>
            <consortium name="EnsemblMetazoa"/>
        </authorList>
    </citation>
    <scope>IDENTIFICATION</scope>
    <source>
        <strain evidence="3">Israel</strain>
    </source>
</reference>
<keyword evidence="2" id="KW-0812">Transmembrane</keyword>
<proteinExistence type="predicted"/>
<sequence length="163" mass="18706">MSFLDYNGALVPYTYEAWKDEKQSEKRDNRTPTKNPNRMSPTLSGNQDSFSDRQFIVITSEKQARVVALPSQNCVYRQQIADTDYVIKAEIISFKVCYLSTGHLMAFSLPSLRPLMDVDFLPLADLRYVPSLISSFSFLIFIHILNYEKKNTIFITFLTALIG</sequence>
<evidence type="ECO:0000313" key="4">
    <source>
        <dbReference type="Proteomes" id="UP000092462"/>
    </source>
</evidence>
<protein>
    <submittedName>
        <fullName evidence="3">Uncharacterized protein</fullName>
    </submittedName>
</protein>
<feature type="compositionally biased region" description="Basic and acidic residues" evidence="1">
    <location>
        <begin position="21"/>
        <end position="31"/>
    </location>
</feature>
<keyword evidence="2" id="KW-0472">Membrane</keyword>
<feature type="region of interest" description="Disordered" evidence="1">
    <location>
        <begin position="21"/>
        <end position="48"/>
    </location>
</feature>
<dbReference type="GO" id="GO:0005886">
    <property type="term" value="C:plasma membrane"/>
    <property type="evidence" value="ECO:0007669"/>
    <property type="project" value="TreeGrafter"/>
</dbReference>
<feature type="transmembrane region" description="Helical" evidence="2">
    <location>
        <begin position="128"/>
        <end position="147"/>
    </location>
</feature>
<dbReference type="AlphaFoldDB" id="A0A1B0DHT0"/>
<dbReference type="VEuPathDB" id="VectorBase:PPAI007714"/>
<dbReference type="Proteomes" id="UP000092462">
    <property type="component" value="Unassembled WGS sequence"/>
</dbReference>
<organism evidence="3 4">
    <name type="scientific">Phlebotomus papatasi</name>
    <name type="common">Sandfly</name>
    <dbReference type="NCBI Taxonomy" id="29031"/>
    <lineage>
        <taxon>Eukaryota</taxon>
        <taxon>Metazoa</taxon>
        <taxon>Ecdysozoa</taxon>
        <taxon>Arthropoda</taxon>
        <taxon>Hexapoda</taxon>
        <taxon>Insecta</taxon>
        <taxon>Pterygota</taxon>
        <taxon>Neoptera</taxon>
        <taxon>Endopterygota</taxon>
        <taxon>Diptera</taxon>
        <taxon>Nematocera</taxon>
        <taxon>Psychodoidea</taxon>
        <taxon>Psychodidae</taxon>
        <taxon>Phlebotomus</taxon>
        <taxon>Phlebotomus</taxon>
    </lineage>
</organism>
<feature type="compositionally biased region" description="Polar residues" evidence="1">
    <location>
        <begin position="32"/>
        <end position="48"/>
    </location>
</feature>
<dbReference type="GO" id="GO:0006887">
    <property type="term" value="P:exocytosis"/>
    <property type="evidence" value="ECO:0007669"/>
    <property type="project" value="TreeGrafter"/>
</dbReference>
<evidence type="ECO:0000313" key="3">
    <source>
        <dbReference type="EnsemblMetazoa" id="PPAI007714-PA"/>
    </source>
</evidence>
<dbReference type="PANTHER" id="PTHR10241">
    <property type="entry name" value="LETHAL 2 GIANT LARVAE PROTEIN"/>
    <property type="match status" value="1"/>
</dbReference>
<accession>A0A1B0DHT0</accession>
<dbReference type="EnsemblMetazoa" id="PPAI007714-RA">
    <property type="protein sequence ID" value="PPAI007714-PA"/>
    <property type="gene ID" value="PPAI007714"/>
</dbReference>
<evidence type="ECO:0000256" key="1">
    <source>
        <dbReference type="SAM" id="MobiDB-lite"/>
    </source>
</evidence>